<dbReference type="Proteomes" id="UP000002411">
    <property type="component" value="Chromosome"/>
</dbReference>
<keyword evidence="1" id="KW-1133">Transmembrane helix</keyword>
<protein>
    <recommendedName>
        <fullName evidence="4">DUF2975 domain-containing protein</fullName>
    </recommendedName>
</protein>
<evidence type="ECO:0000313" key="3">
    <source>
        <dbReference type="Proteomes" id="UP000002411"/>
    </source>
</evidence>
<evidence type="ECO:0000313" key="2">
    <source>
        <dbReference type="EMBL" id="EDK32153.1"/>
    </source>
</evidence>
<evidence type="ECO:0000256" key="1">
    <source>
        <dbReference type="SAM" id="Phobius"/>
    </source>
</evidence>
<feature type="transmembrane region" description="Helical" evidence="1">
    <location>
        <begin position="125"/>
        <end position="143"/>
    </location>
</feature>
<dbReference type="STRING" id="431943.CKL_0076"/>
<gene>
    <name evidence="2" type="ordered locus">CKL_0076</name>
</gene>
<proteinExistence type="predicted"/>
<dbReference type="AlphaFoldDB" id="A5N4C2"/>
<sequence>MRAKHEIETTSVALQIILAITSILTIIAEIFSIRELINAVEGNAILTTQIKQVIYYVFFIAIQFVAFLIFHAISKNKTPFLPEVSRNIKIIGGLIMSSNAIAQWTGSIISSIMSNHIKITIIDESVLLGLLLGLIFACLGAIFDYGCVLQKQDDETL</sequence>
<keyword evidence="1" id="KW-0812">Transmembrane</keyword>
<dbReference type="EMBL" id="CP000673">
    <property type="protein sequence ID" value="EDK32153.1"/>
    <property type="molecule type" value="Genomic_DNA"/>
</dbReference>
<feature type="transmembrane region" description="Helical" evidence="1">
    <location>
        <begin position="53"/>
        <end position="73"/>
    </location>
</feature>
<name>A5N4C2_CLOK5</name>
<dbReference type="KEGG" id="ckl:CKL_0076"/>
<evidence type="ECO:0008006" key="4">
    <source>
        <dbReference type="Google" id="ProtNLM"/>
    </source>
</evidence>
<dbReference type="HOGENOM" id="CLU_1674854_0_0_9"/>
<keyword evidence="3" id="KW-1185">Reference proteome</keyword>
<organism evidence="2 3">
    <name type="scientific">Clostridium kluyveri (strain ATCC 8527 / DSM 555 / NBRC 12016 / NCIMB 10680 / K1)</name>
    <dbReference type="NCBI Taxonomy" id="431943"/>
    <lineage>
        <taxon>Bacteria</taxon>
        <taxon>Bacillati</taxon>
        <taxon>Bacillota</taxon>
        <taxon>Clostridia</taxon>
        <taxon>Eubacteriales</taxon>
        <taxon>Clostridiaceae</taxon>
        <taxon>Clostridium</taxon>
    </lineage>
</organism>
<keyword evidence="1" id="KW-0472">Membrane</keyword>
<accession>A5N4C2</accession>
<feature type="transmembrane region" description="Helical" evidence="1">
    <location>
        <begin position="12"/>
        <end position="33"/>
    </location>
</feature>
<feature type="transmembrane region" description="Helical" evidence="1">
    <location>
        <begin position="94"/>
        <end position="113"/>
    </location>
</feature>
<dbReference type="RefSeq" id="WP_011988679.1">
    <property type="nucleotide sequence ID" value="NC_009706.1"/>
</dbReference>
<reference evidence="2 3" key="1">
    <citation type="journal article" date="2008" name="Proc. Natl. Acad. Sci. U.S.A.">
        <title>The genome of Clostridium kluyveri, a strict anaerobe with unique metabolic features.</title>
        <authorList>
            <person name="Seedorf H."/>
            <person name="Fricke W.F."/>
            <person name="Veith B."/>
            <person name="Brueggemann H."/>
            <person name="Liesegang H."/>
            <person name="Strittmatter A."/>
            <person name="Miethke M."/>
            <person name="Buckel W."/>
            <person name="Hinderberger J."/>
            <person name="Li F."/>
            <person name="Hagemeier C."/>
            <person name="Thauer R.K."/>
            <person name="Gottschalk G."/>
        </authorList>
    </citation>
    <scope>NUCLEOTIDE SEQUENCE [LARGE SCALE GENOMIC DNA]</scope>
    <source>
        <strain evidence="3">ATCC 8527 / DSM 555 / NCIMB 10680</strain>
    </source>
</reference>